<protein>
    <recommendedName>
        <fullName evidence="1">DUF1308 domain-containing protein</fullName>
    </recommendedName>
</protein>
<dbReference type="Proteomes" id="UP000834106">
    <property type="component" value="Chromosome 17"/>
</dbReference>
<evidence type="ECO:0000313" key="2">
    <source>
        <dbReference type="EMBL" id="CAI9780466.1"/>
    </source>
</evidence>
<dbReference type="PANTHER" id="PTHR13379:SF0">
    <property type="entry name" value="UPF0415 PROTEIN C7ORF25"/>
    <property type="match status" value="1"/>
</dbReference>
<accession>A0AAD2A310</accession>
<keyword evidence="3" id="KW-1185">Reference proteome</keyword>
<dbReference type="PANTHER" id="PTHR13379">
    <property type="entry name" value="UNCHARACTERIZED DUF1308"/>
    <property type="match status" value="1"/>
</dbReference>
<sequence>MNSEIQNQIHEELAGVISGKIRIICEIVHSEFEELISMCRGPNEISRDDHFLKILKVVPGCPSTRLMSLPSTRKLALKNMVVFGTGDYWHALNITANMAFVRAVSQTGMPLFVIEHRLRVLIGDWH</sequence>
<reference evidence="2" key="1">
    <citation type="submission" date="2023-05" db="EMBL/GenBank/DDBJ databases">
        <authorList>
            <person name="Huff M."/>
        </authorList>
    </citation>
    <scope>NUCLEOTIDE SEQUENCE</scope>
</reference>
<dbReference type="EMBL" id="OU503052">
    <property type="protein sequence ID" value="CAI9780466.1"/>
    <property type="molecule type" value="Genomic_DNA"/>
</dbReference>
<proteinExistence type="predicted"/>
<organism evidence="2 3">
    <name type="scientific">Fraxinus pennsylvanica</name>
    <dbReference type="NCBI Taxonomy" id="56036"/>
    <lineage>
        <taxon>Eukaryota</taxon>
        <taxon>Viridiplantae</taxon>
        <taxon>Streptophyta</taxon>
        <taxon>Embryophyta</taxon>
        <taxon>Tracheophyta</taxon>
        <taxon>Spermatophyta</taxon>
        <taxon>Magnoliopsida</taxon>
        <taxon>eudicotyledons</taxon>
        <taxon>Gunneridae</taxon>
        <taxon>Pentapetalae</taxon>
        <taxon>asterids</taxon>
        <taxon>lamiids</taxon>
        <taxon>Lamiales</taxon>
        <taxon>Oleaceae</taxon>
        <taxon>Oleeae</taxon>
        <taxon>Fraxinus</taxon>
    </lineage>
</organism>
<dbReference type="InterPro" id="IPR010733">
    <property type="entry name" value="DUF1308"/>
</dbReference>
<gene>
    <name evidence="2" type="ORF">FPE_LOCUS27896</name>
</gene>
<feature type="domain" description="DUF1308" evidence="1">
    <location>
        <begin position="3"/>
        <end position="121"/>
    </location>
</feature>
<name>A0AAD2A310_9LAMI</name>
<evidence type="ECO:0000259" key="1">
    <source>
        <dbReference type="Pfam" id="PF07000"/>
    </source>
</evidence>
<evidence type="ECO:0000313" key="3">
    <source>
        <dbReference type="Proteomes" id="UP000834106"/>
    </source>
</evidence>
<dbReference type="Pfam" id="PF07000">
    <property type="entry name" value="DUF1308"/>
    <property type="match status" value="1"/>
</dbReference>
<dbReference type="AlphaFoldDB" id="A0AAD2A310"/>